<protein>
    <submittedName>
        <fullName evidence="1">Uncharacterized protein</fullName>
    </submittedName>
</protein>
<evidence type="ECO:0000313" key="2">
    <source>
        <dbReference type="Proteomes" id="UP000178615"/>
    </source>
</evidence>
<evidence type="ECO:0000313" key="1">
    <source>
        <dbReference type="EMBL" id="OGC45541.1"/>
    </source>
</evidence>
<dbReference type="Proteomes" id="UP000178615">
    <property type="component" value="Unassembled WGS sequence"/>
</dbReference>
<gene>
    <name evidence="1" type="ORF">A2V49_01085</name>
</gene>
<name>A0A1F4UKQ0_UNCKA</name>
<organism evidence="1 2">
    <name type="scientific">candidate division WWE3 bacterium RBG_19FT_COMBO_34_6</name>
    <dbReference type="NCBI Taxonomy" id="1802612"/>
    <lineage>
        <taxon>Bacteria</taxon>
        <taxon>Katanobacteria</taxon>
    </lineage>
</organism>
<sequence length="90" mass="10551">MNKAELSNEIGKSLKQLTIIDKKIYSKYGMWRLEFGKWEATVYPSFLMGNTFVIEIKEKGVPEIKHLGQLPFEKIDSLKELLENILNDYR</sequence>
<proteinExistence type="predicted"/>
<accession>A0A1F4UKQ0</accession>
<dbReference type="AlphaFoldDB" id="A0A1F4UKQ0"/>
<dbReference type="EMBL" id="MEUV01000028">
    <property type="protein sequence ID" value="OGC45541.1"/>
    <property type="molecule type" value="Genomic_DNA"/>
</dbReference>
<reference evidence="1 2" key="1">
    <citation type="journal article" date="2016" name="Nat. Commun.">
        <title>Thousands of microbial genomes shed light on interconnected biogeochemical processes in an aquifer system.</title>
        <authorList>
            <person name="Anantharaman K."/>
            <person name="Brown C.T."/>
            <person name="Hug L.A."/>
            <person name="Sharon I."/>
            <person name="Castelle C.J."/>
            <person name="Probst A.J."/>
            <person name="Thomas B.C."/>
            <person name="Singh A."/>
            <person name="Wilkins M.J."/>
            <person name="Karaoz U."/>
            <person name="Brodie E.L."/>
            <person name="Williams K.H."/>
            <person name="Hubbard S.S."/>
            <person name="Banfield J.F."/>
        </authorList>
    </citation>
    <scope>NUCLEOTIDE SEQUENCE [LARGE SCALE GENOMIC DNA]</scope>
</reference>
<comment type="caution">
    <text evidence="1">The sequence shown here is derived from an EMBL/GenBank/DDBJ whole genome shotgun (WGS) entry which is preliminary data.</text>
</comment>